<dbReference type="EMBL" id="JBHRTS010000003">
    <property type="protein sequence ID" value="MFC3193917.1"/>
    <property type="molecule type" value="Genomic_DNA"/>
</dbReference>
<evidence type="ECO:0000313" key="1">
    <source>
        <dbReference type="EMBL" id="MFC3193917.1"/>
    </source>
</evidence>
<proteinExistence type="predicted"/>
<dbReference type="RefSeq" id="WP_077412205.1">
    <property type="nucleotide sequence ID" value="NZ_JBHRTS010000003.1"/>
</dbReference>
<evidence type="ECO:0008006" key="3">
    <source>
        <dbReference type="Google" id="ProtNLM"/>
    </source>
</evidence>
<dbReference type="Proteomes" id="UP001595533">
    <property type="component" value="Unassembled WGS sequence"/>
</dbReference>
<organism evidence="1 2">
    <name type="scientific">Marinicella sediminis</name>
    <dbReference type="NCBI Taxonomy" id="1792834"/>
    <lineage>
        <taxon>Bacteria</taxon>
        <taxon>Pseudomonadati</taxon>
        <taxon>Pseudomonadota</taxon>
        <taxon>Gammaproteobacteria</taxon>
        <taxon>Lysobacterales</taxon>
        <taxon>Marinicellaceae</taxon>
        <taxon>Marinicella</taxon>
    </lineage>
</organism>
<comment type="caution">
    <text evidence="1">The sequence shown here is derived from an EMBL/GenBank/DDBJ whole genome shotgun (WGS) entry which is preliminary data.</text>
</comment>
<protein>
    <recommendedName>
        <fullName evidence="3">Secreted protein</fullName>
    </recommendedName>
</protein>
<accession>A0ABV7JES0</accession>
<evidence type="ECO:0000313" key="2">
    <source>
        <dbReference type="Proteomes" id="UP001595533"/>
    </source>
</evidence>
<sequence>MNPPKLILLMMFVCLAIGFSYRSHSGPGEPGEPTPGGMVCKHHNSAYALQPDHASCVAHFLTTNPTYSSKSDHSVEDCITSEPFN</sequence>
<reference evidence="2" key="1">
    <citation type="journal article" date="2019" name="Int. J. Syst. Evol. Microbiol.">
        <title>The Global Catalogue of Microorganisms (GCM) 10K type strain sequencing project: providing services to taxonomists for standard genome sequencing and annotation.</title>
        <authorList>
            <consortium name="The Broad Institute Genomics Platform"/>
            <consortium name="The Broad Institute Genome Sequencing Center for Infectious Disease"/>
            <person name="Wu L."/>
            <person name="Ma J."/>
        </authorList>
    </citation>
    <scope>NUCLEOTIDE SEQUENCE [LARGE SCALE GENOMIC DNA]</scope>
    <source>
        <strain evidence="2">KCTC 42953</strain>
    </source>
</reference>
<keyword evidence="2" id="KW-1185">Reference proteome</keyword>
<gene>
    <name evidence="1" type="ORF">ACFODZ_06665</name>
</gene>
<name>A0ABV7JES0_9GAMM</name>